<dbReference type="InterPro" id="IPR050142">
    <property type="entry name" value="MADS-box/MEF2_TF"/>
</dbReference>
<keyword evidence="2" id="KW-0805">Transcription regulation</keyword>
<evidence type="ECO:0000313" key="8">
    <source>
        <dbReference type="EMBL" id="KAH0855507.1"/>
    </source>
</evidence>
<dbReference type="InterPro" id="IPR002100">
    <property type="entry name" value="TF_MADSbox"/>
</dbReference>
<dbReference type="EMBL" id="JAGKQM010000068">
    <property type="protein sequence ID" value="KAH0855507.1"/>
    <property type="molecule type" value="Genomic_DNA"/>
</dbReference>
<evidence type="ECO:0000256" key="3">
    <source>
        <dbReference type="ARBA" id="ARBA00023125"/>
    </source>
</evidence>
<keyword evidence="3" id="KW-0238">DNA-binding</keyword>
<keyword evidence="5" id="KW-0539">Nucleus</keyword>
<feature type="domain" description="K-box" evidence="7">
    <location>
        <begin position="81"/>
        <end position="173"/>
    </location>
</feature>
<evidence type="ECO:0000256" key="1">
    <source>
        <dbReference type="ARBA" id="ARBA00004123"/>
    </source>
</evidence>
<reference evidence="8 9" key="1">
    <citation type="submission" date="2021-05" db="EMBL/GenBank/DDBJ databases">
        <title>Genome Assembly of Synthetic Allotetraploid Brassica napus Reveals Homoeologous Exchanges between Subgenomes.</title>
        <authorList>
            <person name="Davis J.T."/>
        </authorList>
    </citation>
    <scope>NUCLEOTIDE SEQUENCE [LARGE SCALE GENOMIC DNA]</scope>
    <source>
        <strain evidence="9">cv. Da-Ae</strain>
        <tissue evidence="8">Seedling</tissue>
    </source>
</reference>
<dbReference type="Pfam" id="PF01486">
    <property type="entry name" value="K-box"/>
    <property type="match status" value="1"/>
</dbReference>
<dbReference type="PANTHER" id="PTHR48019">
    <property type="entry name" value="SERUM RESPONSE FACTOR HOMOLOG"/>
    <property type="match status" value="1"/>
</dbReference>
<dbReference type="Gene3D" id="3.40.1810.10">
    <property type="entry name" value="Transcription factor, MADS-box"/>
    <property type="match status" value="1"/>
</dbReference>
<evidence type="ECO:0000256" key="2">
    <source>
        <dbReference type="ARBA" id="ARBA00023015"/>
    </source>
</evidence>
<feature type="domain" description="MADS-box" evidence="6">
    <location>
        <begin position="1"/>
        <end position="54"/>
    </location>
</feature>
<comment type="subcellular location">
    <subcellularLocation>
        <location evidence="1">Nucleus</location>
    </subcellularLocation>
</comment>
<gene>
    <name evidence="8" type="ORF">HID58_007943</name>
</gene>
<organism evidence="8 9">
    <name type="scientific">Brassica napus</name>
    <name type="common">Rape</name>
    <dbReference type="NCBI Taxonomy" id="3708"/>
    <lineage>
        <taxon>Eukaryota</taxon>
        <taxon>Viridiplantae</taxon>
        <taxon>Streptophyta</taxon>
        <taxon>Embryophyta</taxon>
        <taxon>Tracheophyta</taxon>
        <taxon>Spermatophyta</taxon>
        <taxon>Magnoliopsida</taxon>
        <taxon>eudicotyledons</taxon>
        <taxon>Gunneridae</taxon>
        <taxon>Pentapetalae</taxon>
        <taxon>rosids</taxon>
        <taxon>malvids</taxon>
        <taxon>Brassicales</taxon>
        <taxon>Brassicaceae</taxon>
        <taxon>Brassiceae</taxon>
        <taxon>Brassica</taxon>
    </lineage>
</organism>
<proteinExistence type="predicted"/>
<dbReference type="InterPro" id="IPR002487">
    <property type="entry name" value="TF_Kbox"/>
</dbReference>
<dbReference type="SMART" id="SM00432">
    <property type="entry name" value="MADS"/>
    <property type="match status" value="1"/>
</dbReference>
<dbReference type="PROSITE" id="PS51297">
    <property type="entry name" value="K_BOX"/>
    <property type="match status" value="1"/>
</dbReference>
<keyword evidence="9" id="KW-1185">Reference proteome</keyword>
<dbReference type="Pfam" id="PF00319">
    <property type="entry name" value="SRF-TF"/>
    <property type="match status" value="1"/>
</dbReference>
<comment type="caution">
    <text evidence="8">The sequence shown here is derived from an EMBL/GenBank/DDBJ whole genome shotgun (WGS) entry which is preliminary data.</text>
</comment>
<keyword evidence="4" id="KW-0804">Transcription</keyword>
<dbReference type="InterPro" id="IPR033896">
    <property type="entry name" value="MEF2-like_N"/>
</dbReference>
<dbReference type="SUPFAM" id="SSF55455">
    <property type="entry name" value="SRF-like"/>
    <property type="match status" value="1"/>
</dbReference>
<protein>
    <submittedName>
        <fullName evidence="8">Uncharacterized protein</fullName>
    </submittedName>
</protein>
<dbReference type="PROSITE" id="PS50066">
    <property type="entry name" value="MADS_BOX_2"/>
    <property type="match status" value="1"/>
</dbReference>
<evidence type="ECO:0000313" key="9">
    <source>
        <dbReference type="Proteomes" id="UP000824890"/>
    </source>
</evidence>
<dbReference type="PRINTS" id="PR00404">
    <property type="entry name" value="MADSDOMAIN"/>
</dbReference>
<evidence type="ECO:0000259" key="7">
    <source>
        <dbReference type="PROSITE" id="PS51297"/>
    </source>
</evidence>
<dbReference type="CDD" id="cd00265">
    <property type="entry name" value="MADS_MEF2_like"/>
    <property type="match status" value="1"/>
</dbReference>
<evidence type="ECO:0000256" key="4">
    <source>
        <dbReference type="ARBA" id="ARBA00023163"/>
    </source>
</evidence>
<sequence length="205" mass="23981">MKKIENATSRQVTFSKRRNGLLKKAYELSVLCDAQVSLIVFSQRGRLYEFSTLSIMWKTIERYRKYTKDHETNNHDSEIYVQRLKEEASHMITKIELLEFHKRKLLGQELASCSLEELQEIDSQLQRSLAKVRAKKGAIGEAKSKDNMASFQEKQLLEENVRLHQKTVLEPWRGSTDQQEKFRVIDLNLEVETDLVIGLPEKHCK</sequence>
<accession>A0ABQ7XJW0</accession>
<dbReference type="Proteomes" id="UP000824890">
    <property type="component" value="Unassembled WGS sequence"/>
</dbReference>
<dbReference type="InterPro" id="IPR036879">
    <property type="entry name" value="TF_MADSbox_sf"/>
</dbReference>
<name>A0ABQ7XJW0_BRANA</name>
<evidence type="ECO:0000256" key="5">
    <source>
        <dbReference type="ARBA" id="ARBA00023242"/>
    </source>
</evidence>
<evidence type="ECO:0000259" key="6">
    <source>
        <dbReference type="PROSITE" id="PS50066"/>
    </source>
</evidence>